<protein>
    <recommendedName>
        <fullName evidence="2">Clp R domain-containing protein</fullName>
    </recommendedName>
</protein>
<dbReference type="Gene3D" id="1.10.1780.10">
    <property type="entry name" value="Clp, N-terminal domain"/>
    <property type="match status" value="1"/>
</dbReference>
<organism evidence="3">
    <name type="scientific">uncultured Acidimicrobiales bacterium</name>
    <dbReference type="NCBI Taxonomy" id="310071"/>
    <lineage>
        <taxon>Bacteria</taxon>
        <taxon>Bacillati</taxon>
        <taxon>Actinomycetota</taxon>
        <taxon>Acidimicrobiia</taxon>
        <taxon>Acidimicrobiales</taxon>
        <taxon>environmental samples</taxon>
    </lineage>
</organism>
<proteinExistence type="predicted"/>
<dbReference type="EMBL" id="CADCSZ010000172">
    <property type="protein sequence ID" value="CAA9261813.1"/>
    <property type="molecule type" value="Genomic_DNA"/>
</dbReference>
<sequence length="221" mass="23846">MRSLLGVYERFTRDARRVLVTAQEEVRELGSEVAGTEHLLLALSRVDALVGDFLHGLGVTHERLRREVLPGRGAGEVVPLGPDFKAALEAAVIQADQMGRTGVGPEHLLLGVLQVGGDAAACLHELGVSADEVRETLLTMASADPEQEEVAPLFPIAPPLAQLEGDVLGRESTEPRCPACRRVAVNAVRHLRVPVDIEVTVDLVYCGWCGHLFTTRIVERG</sequence>
<dbReference type="SUPFAM" id="SSF81923">
    <property type="entry name" value="Double Clp-N motif"/>
    <property type="match status" value="1"/>
</dbReference>
<dbReference type="Pfam" id="PF02861">
    <property type="entry name" value="Clp_N"/>
    <property type="match status" value="1"/>
</dbReference>
<keyword evidence="1" id="KW-0677">Repeat</keyword>
<evidence type="ECO:0000313" key="3">
    <source>
        <dbReference type="EMBL" id="CAA9261813.1"/>
    </source>
</evidence>
<dbReference type="InterPro" id="IPR004176">
    <property type="entry name" value="Clp_R_N"/>
</dbReference>
<dbReference type="PROSITE" id="PS51903">
    <property type="entry name" value="CLP_R"/>
    <property type="match status" value="1"/>
</dbReference>
<reference evidence="3" key="1">
    <citation type="submission" date="2020-02" db="EMBL/GenBank/DDBJ databases">
        <authorList>
            <person name="Meier V. D."/>
        </authorList>
    </citation>
    <scope>NUCLEOTIDE SEQUENCE</scope>
    <source>
        <strain evidence="3">AVDCRST_MAG76</strain>
    </source>
</reference>
<evidence type="ECO:0000259" key="2">
    <source>
        <dbReference type="PROSITE" id="PS51903"/>
    </source>
</evidence>
<feature type="domain" description="Clp R" evidence="2">
    <location>
        <begin position="8"/>
        <end position="143"/>
    </location>
</feature>
<dbReference type="AlphaFoldDB" id="A0A6J4ITQ9"/>
<dbReference type="InterPro" id="IPR036628">
    <property type="entry name" value="Clp_N_dom_sf"/>
</dbReference>
<gene>
    <name evidence="3" type="ORF">AVDCRST_MAG76-2864</name>
</gene>
<name>A0A6J4ITQ9_9ACTN</name>
<accession>A0A6J4ITQ9</accession>
<evidence type="ECO:0000256" key="1">
    <source>
        <dbReference type="PROSITE-ProRule" id="PRU01251"/>
    </source>
</evidence>